<dbReference type="AlphaFoldDB" id="A0AAD2JRC9"/>
<reference evidence="1" key="1">
    <citation type="submission" date="2023-10" db="EMBL/GenBank/DDBJ databases">
        <authorList>
            <person name="Leclercq S."/>
        </authorList>
    </citation>
    <scope>NUCLEOTIDE SEQUENCE</scope>
    <source>
        <strain evidence="1">F848</strain>
    </source>
</reference>
<accession>A0AAD2JRC9</accession>
<sequence length="62" mass="7402">MSRIIITTVYTPDELSATAREKAREWYRQHHADSNWYENVYEDFRTVCEIVGIALRQRCVLP</sequence>
<evidence type="ECO:0000313" key="2">
    <source>
        <dbReference type="Proteomes" id="UP001190091"/>
    </source>
</evidence>
<dbReference type="EMBL" id="CAUZHL010000002">
    <property type="protein sequence ID" value="CAK1210362.1"/>
    <property type="molecule type" value="Genomic_DNA"/>
</dbReference>
<gene>
    <name evidence="1" type="ORF">FGAF848_21680</name>
</gene>
<comment type="caution">
    <text evidence="1">The sequence shown here is derived from an EMBL/GenBank/DDBJ whole genome shotgun (WGS) entry which is preliminary data.</text>
</comment>
<evidence type="ECO:0008006" key="3">
    <source>
        <dbReference type="Google" id="ProtNLM"/>
    </source>
</evidence>
<organism evidence="1 2">
    <name type="scientific">Escherichia coli</name>
    <dbReference type="NCBI Taxonomy" id="562"/>
    <lineage>
        <taxon>Bacteria</taxon>
        <taxon>Pseudomonadati</taxon>
        <taxon>Pseudomonadota</taxon>
        <taxon>Gammaproteobacteria</taxon>
        <taxon>Enterobacterales</taxon>
        <taxon>Enterobacteriaceae</taxon>
        <taxon>Escherichia</taxon>
    </lineage>
</organism>
<protein>
    <recommendedName>
        <fullName evidence="3">Antitoxin of toxin-antitoxin stability system</fullName>
    </recommendedName>
</protein>
<proteinExistence type="predicted"/>
<dbReference type="Proteomes" id="UP001190091">
    <property type="component" value="Unassembled WGS sequence"/>
</dbReference>
<evidence type="ECO:0000313" key="1">
    <source>
        <dbReference type="EMBL" id="CAK1210362.1"/>
    </source>
</evidence>
<name>A0AAD2JRC9_ECOLX</name>